<dbReference type="InterPro" id="IPR008395">
    <property type="entry name" value="Agenet-like_dom"/>
</dbReference>
<feature type="compositionally biased region" description="Polar residues" evidence="1">
    <location>
        <begin position="993"/>
        <end position="1011"/>
    </location>
</feature>
<dbReference type="Pfam" id="PF05641">
    <property type="entry name" value="Agenet"/>
    <property type="match status" value="1"/>
</dbReference>
<feature type="region of interest" description="Disordered" evidence="1">
    <location>
        <begin position="175"/>
        <end position="382"/>
    </location>
</feature>
<feature type="compositionally biased region" description="Polar residues" evidence="1">
    <location>
        <begin position="238"/>
        <end position="256"/>
    </location>
</feature>
<name>A0ABD3HHU3_9MARC</name>
<feature type="compositionally biased region" description="Polar residues" evidence="1">
    <location>
        <begin position="920"/>
        <end position="942"/>
    </location>
</feature>
<feature type="compositionally biased region" description="Polar residues" evidence="1">
    <location>
        <begin position="551"/>
        <end position="560"/>
    </location>
</feature>
<feature type="region of interest" description="Disordered" evidence="1">
    <location>
        <begin position="133"/>
        <end position="152"/>
    </location>
</feature>
<feature type="compositionally biased region" description="Polar residues" evidence="1">
    <location>
        <begin position="343"/>
        <end position="374"/>
    </location>
</feature>
<feature type="compositionally biased region" description="Basic and acidic residues" evidence="1">
    <location>
        <begin position="624"/>
        <end position="638"/>
    </location>
</feature>
<organism evidence="3 4">
    <name type="scientific">Riccia sorocarpa</name>
    <dbReference type="NCBI Taxonomy" id="122646"/>
    <lineage>
        <taxon>Eukaryota</taxon>
        <taxon>Viridiplantae</taxon>
        <taxon>Streptophyta</taxon>
        <taxon>Embryophyta</taxon>
        <taxon>Marchantiophyta</taxon>
        <taxon>Marchantiopsida</taxon>
        <taxon>Marchantiidae</taxon>
        <taxon>Marchantiales</taxon>
        <taxon>Ricciaceae</taxon>
        <taxon>Riccia</taxon>
    </lineage>
</organism>
<comment type="caution">
    <text evidence="3">The sequence shown here is derived from an EMBL/GenBank/DDBJ whole genome shotgun (WGS) entry which is preliminary data.</text>
</comment>
<feature type="region of interest" description="Disordered" evidence="1">
    <location>
        <begin position="818"/>
        <end position="1011"/>
    </location>
</feature>
<feature type="region of interest" description="Disordered" evidence="1">
    <location>
        <begin position="714"/>
        <end position="753"/>
    </location>
</feature>
<evidence type="ECO:0000313" key="4">
    <source>
        <dbReference type="Proteomes" id="UP001633002"/>
    </source>
</evidence>
<accession>A0ABD3HHU3</accession>
<feature type="region of interest" description="Disordered" evidence="1">
    <location>
        <begin position="1"/>
        <end position="106"/>
    </location>
</feature>
<sequence>MVPANTALGQDSDRGTASGWNWEQHWQLAAMKQQSELERQAIEDESATDKGDVTMTEGEQLENAPPEPLEPGTRSTVPSKVDERSREELNPQVMPEPADAPVARVDGPSIDVNQAVTVSLDVVVDSVVETNVTSTHSTAEQPGPSRASDNETLVSTVSATTRVTTSESLIVVTEAGHATGTRSPSLDPWLQNPVTAHRSSLSETVPPVSTPPLESAAVQAPPVPANHAHSSGEDAVSVPSTNVPNADTMPNSTQYPSHPVNGEIATGVTPVSLQAGASVEEPGSRKRKKGAGKTTEKKSTTTPREKKSASTPREKKATTAKREKKAATTPRGRGRAKKGSVAQVASPSTSSAQNLPSPSHSAQAGVQNVVSPTSPRARAAVERGDGLAVQSLHTDTANWVEQARISFEEAMSAANSAQLETQLATSKTPRGRASASETKYASAADAVKVAASVAKAAADAAKVAYEAALQARLFASEGEESSPGSKLSPRADKDGSVGGRRSAIAAAKEEARKRAGGSKASPQSTHAVITAAKLMTDAAAEASAVLAKGTATPTLPSVSSPGEEVQKVERRGRPRKSESASKGVDGGVEPKSPKDVKQSGRRGARKKGKDVSDATAASETPSKSAEDSQAKQTPEKPLGRQVDGAMTSASNATDASKGIVVGSLVEVMNDEEGLRGGWFSAQVLEVKGAEAYVQYDELLDDDGKTKLKEWFPLEGKMEGPEPGRPRIRLIENSAREEGKVDTQRKRRRTATKEREWKVGDRADAYANDGWWEGVVRAVDDEQNKVTMFFPAEGDTQVLKVKNLRPSLVWKDGKWEQWAAQGETEAENKTEEQSTKRQKTGISPSAEARKTTRQSSEVKASEEEKDSARATRSGKPLAPQGETEPSPSPAVVNTRSSPRQKLAPKRKGVTTNLASPEPEVSTPNQVTTPVSTRARSLPSQDAVNSDKEPSKGRTPAAGSASQKKSPVSPKVETKTQSKENGETPVRRNLRSSKEQTPSSVIQTPTTRQKAKR</sequence>
<dbReference type="AlphaFoldDB" id="A0ABD3HHU3"/>
<protein>
    <recommendedName>
        <fullName evidence="2">Agenet domain-containing protein</fullName>
    </recommendedName>
</protein>
<reference evidence="3 4" key="1">
    <citation type="submission" date="2024-09" db="EMBL/GenBank/DDBJ databases">
        <title>Chromosome-scale assembly of Riccia sorocarpa.</title>
        <authorList>
            <person name="Paukszto L."/>
        </authorList>
    </citation>
    <scope>NUCLEOTIDE SEQUENCE [LARGE SCALE GENOMIC DNA]</scope>
    <source>
        <strain evidence="3">LP-2024</strain>
        <tissue evidence="3">Aerial parts of the thallus</tissue>
    </source>
</reference>
<feature type="compositionally biased region" description="Polar residues" evidence="1">
    <location>
        <begin position="192"/>
        <end position="203"/>
    </location>
</feature>
<feature type="compositionally biased region" description="Basic residues" evidence="1">
    <location>
        <begin position="599"/>
        <end position="608"/>
    </location>
</feature>
<feature type="region of interest" description="Disordered" evidence="1">
    <location>
        <begin position="475"/>
        <end position="525"/>
    </location>
</feature>
<feature type="compositionally biased region" description="Polar residues" evidence="1">
    <location>
        <begin position="415"/>
        <end position="428"/>
    </location>
</feature>
<gene>
    <name evidence="3" type="ORF">R1sor_004624</name>
</gene>
<feature type="region of interest" description="Disordered" evidence="1">
    <location>
        <begin position="415"/>
        <end position="439"/>
    </location>
</feature>
<keyword evidence="4" id="KW-1185">Reference proteome</keyword>
<feature type="domain" description="Agenet" evidence="2">
    <location>
        <begin position="754"/>
        <end position="811"/>
    </location>
</feature>
<feature type="compositionally biased region" description="Basic and acidic residues" evidence="1">
    <location>
        <begin position="564"/>
        <end position="579"/>
    </location>
</feature>
<feature type="compositionally biased region" description="Basic and acidic residues" evidence="1">
    <location>
        <begin position="733"/>
        <end position="743"/>
    </location>
</feature>
<feature type="domain" description="Agenet" evidence="2">
    <location>
        <begin position="657"/>
        <end position="723"/>
    </location>
</feature>
<dbReference type="EMBL" id="JBJQOH010000003">
    <property type="protein sequence ID" value="KAL3690973.1"/>
    <property type="molecule type" value="Genomic_DNA"/>
</dbReference>
<feature type="compositionally biased region" description="Basic and acidic residues" evidence="1">
    <location>
        <begin position="35"/>
        <end position="52"/>
    </location>
</feature>
<feature type="compositionally biased region" description="Basic and acidic residues" evidence="1">
    <location>
        <begin position="714"/>
        <end position="724"/>
    </location>
</feature>
<dbReference type="Proteomes" id="UP001633002">
    <property type="component" value="Unassembled WGS sequence"/>
</dbReference>
<feature type="region of interest" description="Disordered" evidence="1">
    <location>
        <begin position="549"/>
        <end position="658"/>
    </location>
</feature>
<dbReference type="InterPro" id="IPR014002">
    <property type="entry name" value="Agenet_dom_plant"/>
</dbReference>
<proteinExistence type="predicted"/>
<feature type="compositionally biased region" description="Basic and acidic residues" evidence="1">
    <location>
        <begin position="294"/>
        <end position="321"/>
    </location>
</feature>
<feature type="compositionally biased region" description="Basic and acidic residues" evidence="1">
    <location>
        <begin position="970"/>
        <end position="984"/>
    </location>
</feature>
<dbReference type="CDD" id="cd20405">
    <property type="entry name" value="Tudor_Agenet_AtDUF_rpt1_3"/>
    <property type="match status" value="1"/>
</dbReference>
<evidence type="ECO:0000256" key="1">
    <source>
        <dbReference type="SAM" id="MobiDB-lite"/>
    </source>
</evidence>
<evidence type="ECO:0000313" key="3">
    <source>
        <dbReference type="EMBL" id="KAL3690973.1"/>
    </source>
</evidence>
<dbReference type="SMART" id="SM00743">
    <property type="entry name" value="Agenet"/>
    <property type="match status" value="2"/>
</dbReference>
<dbReference type="PANTHER" id="PTHR48304:SF1">
    <property type="entry name" value="QLQ DOMAIN-CONTAINING PROTEIN"/>
    <property type="match status" value="1"/>
</dbReference>
<dbReference type="PANTHER" id="PTHR48304">
    <property type="entry name" value="QLQ DOMAIN-CONTAINING PROTEIN"/>
    <property type="match status" value="1"/>
</dbReference>
<feature type="compositionally biased region" description="Basic and acidic residues" evidence="1">
    <location>
        <begin position="825"/>
        <end position="834"/>
    </location>
</feature>
<evidence type="ECO:0000259" key="2">
    <source>
        <dbReference type="SMART" id="SM00743"/>
    </source>
</evidence>
<feature type="compositionally biased region" description="Basic and acidic residues" evidence="1">
    <location>
        <begin position="80"/>
        <end position="89"/>
    </location>
</feature>
<feature type="compositionally biased region" description="Basic and acidic residues" evidence="1">
    <location>
        <begin position="858"/>
        <end position="868"/>
    </location>
</feature>